<evidence type="ECO:0000256" key="2">
    <source>
        <dbReference type="ARBA" id="ARBA00022679"/>
    </source>
</evidence>
<comment type="caution">
    <text evidence="4">The sequence shown here is derived from an EMBL/GenBank/DDBJ whole genome shotgun (WGS) entry which is preliminary data.</text>
</comment>
<sequence>MTGSIGQWYLQLRSRWQALQARPEIALLAVVPIEAPGPPEGQLLPEEQDRRDRYRFDRDRNAYAHGRLLVRWLLMGDGETRSFSVGENGKPFLPGSAEFNISHGAGLVAVLFSRAGAVGVDVEALAKMKRHENLHDMVCHPNERQWIEEQGADKGREAFLKCWTRKEALLKATGQGILNDLPSLNTCLDDDMPDTHLASGHRLRDMALPFDGVGCAIAIPEGVRDVELACLDLD</sequence>
<evidence type="ECO:0000256" key="1">
    <source>
        <dbReference type="ARBA" id="ARBA00010990"/>
    </source>
</evidence>
<dbReference type="PANTHER" id="PTHR12215">
    <property type="entry name" value="PHOSPHOPANTETHEINE TRANSFERASE"/>
    <property type="match status" value="1"/>
</dbReference>
<keyword evidence="5" id="KW-1185">Reference proteome</keyword>
<dbReference type="Proteomes" id="UP000256845">
    <property type="component" value="Unassembled WGS sequence"/>
</dbReference>
<dbReference type="PANTHER" id="PTHR12215:SF10">
    <property type="entry name" value="L-AMINOADIPATE-SEMIALDEHYDE DEHYDROGENASE-PHOSPHOPANTETHEINYL TRANSFERASE"/>
    <property type="match status" value="1"/>
</dbReference>
<comment type="similarity">
    <text evidence="1">Belongs to the P-Pant transferase superfamily. Gsp/Sfp/HetI/AcpT family.</text>
</comment>
<dbReference type="SUPFAM" id="SSF56214">
    <property type="entry name" value="4'-phosphopantetheinyl transferase"/>
    <property type="match status" value="2"/>
</dbReference>
<dbReference type="Pfam" id="PF01648">
    <property type="entry name" value="ACPS"/>
    <property type="match status" value="1"/>
</dbReference>
<dbReference type="RefSeq" id="WP_181905459.1">
    <property type="nucleotide sequence ID" value="NZ_QRDW01000011.1"/>
</dbReference>
<gene>
    <name evidence="4" type="ORF">DFP90_11171</name>
</gene>
<evidence type="ECO:0000259" key="3">
    <source>
        <dbReference type="Pfam" id="PF01648"/>
    </source>
</evidence>
<feature type="domain" description="4'-phosphopantetheinyl transferase" evidence="3">
    <location>
        <begin position="117"/>
        <end position="193"/>
    </location>
</feature>
<dbReference type="AlphaFoldDB" id="A0A3D9H8J9"/>
<dbReference type="InterPro" id="IPR037143">
    <property type="entry name" value="4-PPantetheinyl_Trfase_dom_sf"/>
</dbReference>
<organism evidence="4 5">
    <name type="scientific">Aestuariispira insulae</name>
    <dbReference type="NCBI Taxonomy" id="1461337"/>
    <lineage>
        <taxon>Bacteria</taxon>
        <taxon>Pseudomonadati</taxon>
        <taxon>Pseudomonadota</taxon>
        <taxon>Alphaproteobacteria</taxon>
        <taxon>Rhodospirillales</taxon>
        <taxon>Kiloniellaceae</taxon>
        <taxon>Aestuariispira</taxon>
    </lineage>
</organism>
<protein>
    <submittedName>
        <fullName evidence="4">4'-phosphopantetheinyl transferase superfamily protein</fullName>
    </submittedName>
</protein>
<dbReference type="GO" id="GO:0000287">
    <property type="term" value="F:magnesium ion binding"/>
    <property type="evidence" value="ECO:0007669"/>
    <property type="project" value="InterPro"/>
</dbReference>
<accession>A0A3D9H8J9</accession>
<dbReference type="Gene3D" id="3.90.470.20">
    <property type="entry name" value="4'-phosphopantetheinyl transferase domain"/>
    <property type="match status" value="1"/>
</dbReference>
<proteinExistence type="inferred from homology"/>
<dbReference type="InterPro" id="IPR050559">
    <property type="entry name" value="P-Pant_transferase_sf"/>
</dbReference>
<reference evidence="4 5" key="1">
    <citation type="submission" date="2018-07" db="EMBL/GenBank/DDBJ databases">
        <title>Genomic Encyclopedia of Type Strains, Phase III (KMG-III): the genomes of soil and plant-associated and newly described type strains.</title>
        <authorList>
            <person name="Whitman W."/>
        </authorList>
    </citation>
    <scope>NUCLEOTIDE SEQUENCE [LARGE SCALE GENOMIC DNA]</scope>
    <source>
        <strain evidence="4 5">CECT 8488</strain>
    </source>
</reference>
<keyword evidence="2 4" id="KW-0808">Transferase</keyword>
<dbReference type="EMBL" id="QRDW01000011">
    <property type="protein sequence ID" value="RED45824.1"/>
    <property type="molecule type" value="Genomic_DNA"/>
</dbReference>
<evidence type="ECO:0000313" key="5">
    <source>
        <dbReference type="Proteomes" id="UP000256845"/>
    </source>
</evidence>
<dbReference type="GO" id="GO:0005829">
    <property type="term" value="C:cytosol"/>
    <property type="evidence" value="ECO:0007669"/>
    <property type="project" value="TreeGrafter"/>
</dbReference>
<dbReference type="GO" id="GO:0008897">
    <property type="term" value="F:holo-[acyl-carrier-protein] synthase activity"/>
    <property type="evidence" value="ECO:0007669"/>
    <property type="project" value="InterPro"/>
</dbReference>
<evidence type="ECO:0000313" key="4">
    <source>
        <dbReference type="EMBL" id="RED45824.1"/>
    </source>
</evidence>
<dbReference type="GO" id="GO:0019878">
    <property type="term" value="P:lysine biosynthetic process via aminoadipic acid"/>
    <property type="evidence" value="ECO:0007669"/>
    <property type="project" value="TreeGrafter"/>
</dbReference>
<dbReference type="InterPro" id="IPR008278">
    <property type="entry name" value="4-PPantetheinyl_Trfase_dom"/>
</dbReference>
<name>A0A3D9H8J9_9PROT</name>